<evidence type="ECO:0000313" key="8">
    <source>
        <dbReference type="Proteomes" id="UP000176244"/>
    </source>
</evidence>
<dbReference type="HAMAP" id="MF_00163">
    <property type="entry name" value="Pep_deformylase"/>
    <property type="match status" value="1"/>
</dbReference>
<evidence type="ECO:0000313" key="6">
    <source>
        <dbReference type="EMBL" id="TYC88356.1"/>
    </source>
</evidence>
<keyword evidence="3" id="KW-0648">Protein biosynthesis</keyword>
<dbReference type="PANTHER" id="PTHR10458">
    <property type="entry name" value="PEPTIDE DEFORMYLASE"/>
    <property type="match status" value="1"/>
</dbReference>
<name>A0A1F2PHA3_9FIRM</name>
<accession>A0A1F2PHA3</accession>
<dbReference type="PRINTS" id="PR01576">
    <property type="entry name" value="PDEFORMYLASE"/>
</dbReference>
<dbReference type="InterPro" id="IPR036821">
    <property type="entry name" value="Peptide_deformylase_sf"/>
</dbReference>
<reference evidence="5 8" key="1">
    <citation type="submission" date="2015-09" db="EMBL/GenBank/DDBJ databases">
        <title>Genome sequence of Acetobacterium wieringae DSM 1911.</title>
        <authorList>
            <person name="Poehlein A."/>
            <person name="Bengelsdorf F.R."/>
            <person name="Schiel-Bengelsdorf B."/>
            <person name="Duerre P."/>
            <person name="Daniel R."/>
        </authorList>
    </citation>
    <scope>NUCLEOTIDE SEQUENCE [LARGE SCALE GENOMIC DNA]</scope>
    <source>
        <strain evidence="5 8">DSM 1911</strain>
    </source>
</reference>
<comment type="catalytic activity">
    <reaction evidence="3">
        <text>N-terminal N-formyl-L-methionyl-[peptide] + H2O = N-terminal L-methionyl-[peptide] + formate</text>
        <dbReference type="Rhea" id="RHEA:24420"/>
        <dbReference type="Rhea" id="RHEA-COMP:10639"/>
        <dbReference type="Rhea" id="RHEA-COMP:10640"/>
        <dbReference type="ChEBI" id="CHEBI:15377"/>
        <dbReference type="ChEBI" id="CHEBI:15740"/>
        <dbReference type="ChEBI" id="CHEBI:49298"/>
        <dbReference type="ChEBI" id="CHEBI:64731"/>
        <dbReference type="EC" id="3.5.1.88"/>
    </reaction>
</comment>
<keyword evidence="2 3" id="KW-0408">Iron</keyword>
<dbReference type="PANTHER" id="PTHR10458:SF22">
    <property type="entry name" value="PEPTIDE DEFORMYLASE"/>
    <property type="match status" value="1"/>
</dbReference>
<keyword evidence="10" id="KW-1185">Reference proteome</keyword>
<evidence type="ECO:0000313" key="9">
    <source>
        <dbReference type="Proteomes" id="UP000322619"/>
    </source>
</evidence>
<dbReference type="Gene3D" id="3.90.45.10">
    <property type="entry name" value="Peptide deformylase"/>
    <property type="match status" value="1"/>
</dbReference>
<dbReference type="RefSeq" id="WP_070371208.1">
    <property type="nucleotide sequence ID" value="NZ_CABIIK010000056.1"/>
</dbReference>
<evidence type="ECO:0000256" key="4">
    <source>
        <dbReference type="SAM" id="Coils"/>
    </source>
</evidence>
<organism evidence="5 8">
    <name type="scientific">Acetobacterium wieringae</name>
    <dbReference type="NCBI Taxonomy" id="52694"/>
    <lineage>
        <taxon>Bacteria</taxon>
        <taxon>Bacillati</taxon>
        <taxon>Bacillota</taxon>
        <taxon>Clostridia</taxon>
        <taxon>Eubacteriales</taxon>
        <taxon>Eubacteriaceae</taxon>
        <taxon>Acetobacterium</taxon>
    </lineage>
</organism>
<evidence type="ECO:0000256" key="3">
    <source>
        <dbReference type="HAMAP-Rule" id="MF_00163"/>
    </source>
</evidence>
<gene>
    <name evidence="3 5" type="primary">def</name>
    <name evidence="5" type="ORF">ACWI_19100</name>
    <name evidence="6" type="ORF">FXB42_01715</name>
    <name evidence="7" type="ORF">LNN31_11435</name>
</gene>
<dbReference type="OrthoDB" id="9784988at2"/>
<dbReference type="NCBIfam" id="TIGR00079">
    <property type="entry name" value="pept_deformyl"/>
    <property type="match status" value="1"/>
</dbReference>
<keyword evidence="4" id="KW-0175">Coiled coil</keyword>
<dbReference type="Proteomes" id="UP000176244">
    <property type="component" value="Unassembled WGS sequence"/>
</dbReference>
<dbReference type="NCBIfam" id="NF001159">
    <property type="entry name" value="PRK00150.1-3"/>
    <property type="match status" value="1"/>
</dbReference>
<keyword evidence="3 5" id="KW-0378">Hydrolase</keyword>
<dbReference type="EC" id="3.5.1.88" evidence="3"/>
<dbReference type="EMBL" id="VSLA01000002">
    <property type="protein sequence ID" value="TYC88356.1"/>
    <property type="molecule type" value="Genomic_DNA"/>
</dbReference>
<proteinExistence type="inferred from homology"/>
<dbReference type="GO" id="GO:0046872">
    <property type="term" value="F:metal ion binding"/>
    <property type="evidence" value="ECO:0007669"/>
    <property type="project" value="UniProtKB-KW"/>
</dbReference>
<evidence type="ECO:0000256" key="1">
    <source>
        <dbReference type="ARBA" id="ARBA00010759"/>
    </source>
</evidence>
<dbReference type="Pfam" id="PF01327">
    <property type="entry name" value="Pep_deformylase"/>
    <property type="match status" value="1"/>
</dbReference>
<reference evidence="7" key="3">
    <citation type="submission" date="2021-11" db="EMBL/GenBank/DDBJ databases">
        <title>Isoprene-degrading acetogen.</title>
        <authorList>
            <person name="Yang Y."/>
            <person name="Jin H."/>
            <person name="Yan J."/>
        </authorList>
    </citation>
    <scope>NUCLEOTIDE SEQUENCE</scope>
    <source>
        <strain evidence="7">Berkeley</strain>
    </source>
</reference>
<feature type="binding site" evidence="3">
    <location>
        <position position="88"/>
    </location>
    <ligand>
        <name>Fe cation</name>
        <dbReference type="ChEBI" id="CHEBI:24875"/>
    </ligand>
</feature>
<dbReference type="GO" id="GO:0042586">
    <property type="term" value="F:peptide deformylase activity"/>
    <property type="evidence" value="ECO:0007669"/>
    <property type="project" value="UniProtKB-UniRule"/>
</dbReference>
<dbReference type="Proteomes" id="UP000322619">
    <property type="component" value="Unassembled WGS sequence"/>
</dbReference>
<comment type="cofactor">
    <cofactor evidence="3">
        <name>Fe(2+)</name>
        <dbReference type="ChEBI" id="CHEBI:29033"/>
    </cofactor>
    <text evidence="3">Binds 1 Fe(2+) ion.</text>
</comment>
<dbReference type="EMBL" id="CP087994">
    <property type="protein sequence ID" value="UYO61395.1"/>
    <property type="molecule type" value="Genomic_DNA"/>
</dbReference>
<evidence type="ECO:0000313" key="10">
    <source>
        <dbReference type="Proteomes" id="UP001163550"/>
    </source>
</evidence>
<evidence type="ECO:0000313" key="5">
    <source>
        <dbReference type="EMBL" id="OFV70697.1"/>
    </source>
</evidence>
<sequence length="146" mass="16161">MAIRQIRIDDDPILRKKSRVIEEIDEKIKVLNADMVETMNKAEGVGLAAPQVGILKRLFIVDVGDGPMTFINPTIISTDGEAEDEEACLSLPEQSGLVKRPESLVVEATDLDGKVFQLFCSDLLARAVCHELDHLDGILFTDRVEK</sequence>
<reference evidence="6 9" key="2">
    <citation type="submission" date="2019-08" db="EMBL/GenBank/DDBJ databases">
        <title>Isolation and enrichment of carboxydotrophic bacteria from anaerobic sludge for the production of bio-based chemicals from syngas.</title>
        <authorList>
            <person name="Antares A.L."/>
            <person name="Moreira J."/>
            <person name="Diender M."/>
            <person name="Parshina S.N."/>
            <person name="Stams A.J.M."/>
            <person name="Alves M."/>
            <person name="Alves J.I."/>
            <person name="Sousa D.Z."/>
        </authorList>
    </citation>
    <scope>NUCLEOTIDE SEQUENCE [LARGE SCALE GENOMIC DNA]</scope>
    <source>
        <strain evidence="6 9">JM</strain>
    </source>
</reference>
<keyword evidence="3" id="KW-0479">Metal-binding</keyword>
<comment type="similarity">
    <text evidence="1 3">Belongs to the polypeptide deformylase family.</text>
</comment>
<evidence type="ECO:0000313" key="7">
    <source>
        <dbReference type="EMBL" id="UYO61395.1"/>
    </source>
</evidence>
<dbReference type="EMBL" id="LKEU01000029">
    <property type="protein sequence ID" value="OFV70697.1"/>
    <property type="molecule type" value="Genomic_DNA"/>
</dbReference>
<feature type="binding site" evidence="3">
    <location>
        <position position="130"/>
    </location>
    <ligand>
        <name>Fe cation</name>
        <dbReference type="ChEBI" id="CHEBI:24875"/>
    </ligand>
</feature>
<protein>
    <recommendedName>
        <fullName evidence="3">Peptide deformylase</fullName>
        <shortName evidence="3">PDF</shortName>
        <ecNumber evidence="3">3.5.1.88</ecNumber>
    </recommendedName>
    <alternativeName>
        <fullName evidence="3">Polypeptide deformylase</fullName>
    </alternativeName>
</protein>
<dbReference type="Proteomes" id="UP001163550">
    <property type="component" value="Chromosome"/>
</dbReference>
<dbReference type="CDD" id="cd00487">
    <property type="entry name" value="Pep_deformylase"/>
    <property type="match status" value="1"/>
</dbReference>
<dbReference type="STRING" id="52694.ACWI_19100"/>
<feature type="coiled-coil region" evidence="4">
    <location>
        <begin position="14"/>
        <end position="41"/>
    </location>
</feature>
<dbReference type="InterPro" id="IPR023635">
    <property type="entry name" value="Peptide_deformylase"/>
</dbReference>
<dbReference type="GO" id="GO:0006412">
    <property type="term" value="P:translation"/>
    <property type="evidence" value="ECO:0007669"/>
    <property type="project" value="UniProtKB-UniRule"/>
</dbReference>
<dbReference type="PIRSF" id="PIRSF004749">
    <property type="entry name" value="Pep_def"/>
    <property type="match status" value="1"/>
</dbReference>
<evidence type="ECO:0000256" key="2">
    <source>
        <dbReference type="ARBA" id="ARBA00023004"/>
    </source>
</evidence>
<comment type="function">
    <text evidence="3">Removes the formyl group from the N-terminal Met of newly synthesized proteins. Requires at least a dipeptide for an efficient rate of reaction. N-terminal L-methionine is a prerequisite for activity but the enzyme has broad specificity at other positions.</text>
</comment>
<dbReference type="SUPFAM" id="SSF56420">
    <property type="entry name" value="Peptide deformylase"/>
    <property type="match status" value="1"/>
</dbReference>
<feature type="binding site" evidence="3">
    <location>
        <position position="134"/>
    </location>
    <ligand>
        <name>Fe cation</name>
        <dbReference type="ChEBI" id="CHEBI:24875"/>
    </ligand>
</feature>
<dbReference type="AlphaFoldDB" id="A0A1F2PHA3"/>
<feature type="active site" evidence="3">
    <location>
        <position position="131"/>
    </location>
</feature>